<feature type="transmembrane region" description="Helical" evidence="7">
    <location>
        <begin position="64"/>
        <end position="86"/>
    </location>
</feature>
<comment type="subcellular location">
    <subcellularLocation>
        <location evidence="1 7">Cell membrane</location>
        <topology evidence="1 7">Multi-pass membrane protein</topology>
    </subcellularLocation>
</comment>
<dbReference type="Pfam" id="PF00528">
    <property type="entry name" value="BPD_transp_1"/>
    <property type="match status" value="1"/>
</dbReference>
<dbReference type="PANTHER" id="PTHR30151">
    <property type="entry name" value="ALKANE SULFONATE ABC TRANSPORTER-RELATED, MEMBRANE SUBUNIT"/>
    <property type="match status" value="1"/>
</dbReference>
<feature type="transmembrane region" description="Helical" evidence="7">
    <location>
        <begin position="6"/>
        <end position="28"/>
    </location>
</feature>
<organism evidence="9 10">
    <name type="scientific">Nonomuraea jiangxiensis</name>
    <dbReference type="NCBI Taxonomy" id="633440"/>
    <lineage>
        <taxon>Bacteria</taxon>
        <taxon>Bacillati</taxon>
        <taxon>Actinomycetota</taxon>
        <taxon>Actinomycetes</taxon>
        <taxon>Streptosporangiales</taxon>
        <taxon>Streptosporangiaceae</taxon>
        <taxon>Nonomuraea</taxon>
    </lineage>
</organism>
<dbReference type="EMBL" id="FNDJ01000011">
    <property type="protein sequence ID" value="SDJ65822.1"/>
    <property type="molecule type" value="Genomic_DNA"/>
</dbReference>
<dbReference type="SUPFAM" id="SSF161098">
    <property type="entry name" value="MetI-like"/>
    <property type="match status" value="1"/>
</dbReference>
<dbReference type="STRING" id="633440.SAMN05421869_111338"/>
<evidence type="ECO:0000256" key="1">
    <source>
        <dbReference type="ARBA" id="ARBA00004651"/>
    </source>
</evidence>
<keyword evidence="5 7" id="KW-1133">Transmembrane helix</keyword>
<evidence type="ECO:0000256" key="2">
    <source>
        <dbReference type="ARBA" id="ARBA00022448"/>
    </source>
</evidence>
<keyword evidence="2 7" id="KW-0813">Transport</keyword>
<feature type="transmembrane region" description="Helical" evidence="7">
    <location>
        <begin position="155"/>
        <end position="176"/>
    </location>
</feature>
<proteinExistence type="inferred from homology"/>
<dbReference type="PROSITE" id="PS50928">
    <property type="entry name" value="ABC_TM1"/>
    <property type="match status" value="1"/>
</dbReference>
<evidence type="ECO:0000313" key="10">
    <source>
        <dbReference type="Proteomes" id="UP000199202"/>
    </source>
</evidence>
<accession>A0A1G8VIC9</accession>
<evidence type="ECO:0000256" key="6">
    <source>
        <dbReference type="ARBA" id="ARBA00023136"/>
    </source>
</evidence>
<dbReference type="InterPro" id="IPR035906">
    <property type="entry name" value="MetI-like_sf"/>
</dbReference>
<dbReference type="RefSeq" id="WP_090935911.1">
    <property type="nucleotide sequence ID" value="NZ_FNDJ01000011.1"/>
</dbReference>
<keyword evidence="3" id="KW-1003">Cell membrane</keyword>
<keyword evidence="10" id="KW-1185">Reference proteome</keyword>
<feature type="transmembrane region" description="Helical" evidence="7">
    <location>
        <begin position="123"/>
        <end position="143"/>
    </location>
</feature>
<feature type="transmembrane region" description="Helical" evidence="7">
    <location>
        <begin position="40"/>
        <end position="58"/>
    </location>
</feature>
<dbReference type="GO" id="GO:0005886">
    <property type="term" value="C:plasma membrane"/>
    <property type="evidence" value="ECO:0007669"/>
    <property type="project" value="UniProtKB-SubCell"/>
</dbReference>
<feature type="transmembrane region" description="Helical" evidence="7">
    <location>
        <begin position="98"/>
        <end position="117"/>
    </location>
</feature>
<protein>
    <submittedName>
        <fullName evidence="9">NitT/TauT family transport system permease protein</fullName>
    </submittedName>
</protein>
<gene>
    <name evidence="9" type="ORF">SAMN05421869_111338</name>
</gene>
<dbReference type="Proteomes" id="UP000199202">
    <property type="component" value="Unassembled WGS sequence"/>
</dbReference>
<dbReference type="PANTHER" id="PTHR30151:SF0">
    <property type="entry name" value="ABC TRANSPORTER PERMEASE PROTEIN MJ0413-RELATED"/>
    <property type="match status" value="1"/>
</dbReference>
<comment type="similarity">
    <text evidence="7">Belongs to the binding-protein-dependent transport system permease family.</text>
</comment>
<dbReference type="InterPro" id="IPR000515">
    <property type="entry name" value="MetI-like"/>
</dbReference>
<sequence length="258" mass="26636">MTGARLLRGVAGVAGFLAVGELVLRFGLAEGLLFPAPSIVLREAAFLLVDGDFLAGVAATLTNWALGLLIAIVIAVPLGVLLGALAPVERAIRPVLEFLRPIPSVAIIPLAILLIPVDELMKVSVIGYASVWPILLNTLYGMHDVDPMAKESLRSFGFGPLAVLVRVSLPAAAPFVATGVRIATGIALVLAVSAELVAGGVAGIGVYVNVASSGNRTDLMMAATCWAGVLGVVANLGLLAAERRLFRWHHVRVGASGT</sequence>
<keyword evidence="4 7" id="KW-0812">Transmembrane</keyword>
<feature type="transmembrane region" description="Helical" evidence="7">
    <location>
        <begin position="182"/>
        <end position="207"/>
    </location>
</feature>
<dbReference type="OrthoDB" id="5458199at2"/>
<keyword evidence="6 7" id="KW-0472">Membrane</keyword>
<feature type="transmembrane region" description="Helical" evidence="7">
    <location>
        <begin position="219"/>
        <end position="241"/>
    </location>
</feature>
<reference evidence="9 10" key="1">
    <citation type="submission" date="2016-10" db="EMBL/GenBank/DDBJ databases">
        <authorList>
            <person name="de Groot N.N."/>
        </authorList>
    </citation>
    <scope>NUCLEOTIDE SEQUENCE [LARGE SCALE GENOMIC DNA]</scope>
    <source>
        <strain evidence="9 10">CGMCC 4.6533</strain>
    </source>
</reference>
<evidence type="ECO:0000313" key="9">
    <source>
        <dbReference type="EMBL" id="SDJ65822.1"/>
    </source>
</evidence>
<dbReference type="CDD" id="cd06261">
    <property type="entry name" value="TM_PBP2"/>
    <property type="match status" value="1"/>
</dbReference>
<dbReference type="AlphaFoldDB" id="A0A1G8VIC9"/>
<dbReference type="Gene3D" id="1.10.3720.10">
    <property type="entry name" value="MetI-like"/>
    <property type="match status" value="1"/>
</dbReference>
<name>A0A1G8VIC9_9ACTN</name>
<evidence type="ECO:0000256" key="7">
    <source>
        <dbReference type="RuleBase" id="RU363032"/>
    </source>
</evidence>
<evidence type="ECO:0000259" key="8">
    <source>
        <dbReference type="PROSITE" id="PS50928"/>
    </source>
</evidence>
<evidence type="ECO:0000256" key="4">
    <source>
        <dbReference type="ARBA" id="ARBA00022692"/>
    </source>
</evidence>
<dbReference type="GO" id="GO:0055085">
    <property type="term" value="P:transmembrane transport"/>
    <property type="evidence" value="ECO:0007669"/>
    <property type="project" value="InterPro"/>
</dbReference>
<evidence type="ECO:0000256" key="5">
    <source>
        <dbReference type="ARBA" id="ARBA00022989"/>
    </source>
</evidence>
<evidence type="ECO:0000256" key="3">
    <source>
        <dbReference type="ARBA" id="ARBA00022475"/>
    </source>
</evidence>
<feature type="domain" description="ABC transmembrane type-1" evidence="8">
    <location>
        <begin position="57"/>
        <end position="238"/>
    </location>
</feature>